<feature type="domain" description="HTH lacI-type" evidence="4">
    <location>
        <begin position="4"/>
        <end position="58"/>
    </location>
</feature>
<dbReference type="Gene3D" id="1.10.260.40">
    <property type="entry name" value="lambda repressor-like DNA-binding domains"/>
    <property type="match status" value="1"/>
</dbReference>
<keyword evidence="3" id="KW-0804">Transcription</keyword>
<evidence type="ECO:0000313" key="6">
    <source>
        <dbReference type="Proteomes" id="UP000664209"/>
    </source>
</evidence>
<dbReference type="CDD" id="cd06267">
    <property type="entry name" value="PBP1_LacI_sugar_binding-like"/>
    <property type="match status" value="1"/>
</dbReference>
<reference evidence="5" key="1">
    <citation type="submission" date="2021-03" db="EMBL/GenBank/DDBJ databases">
        <title>Actinotalea soli sp. nov., isolated from soil.</title>
        <authorList>
            <person name="Ping W."/>
            <person name="Zhang J."/>
        </authorList>
    </citation>
    <scope>NUCLEOTIDE SEQUENCE</scope>
    <source>
        <strain evidence="5">BY-33</strain>
    </source>
</reference>
<dbReference type="SUPFAM" id="SSF53822">
    <property type="entry name" value="Periplasmic binding protein-like I"/>
    <property type="match status" value="1"/>
</dbReference>
<dbReference type="CDD" id="cd01392">
    <property type="entry name" value="HTH_LacI"/>
    <property type="match status" value="1"/>
</dbReference>
<organism evidence="5 6">
    <name type="scientific">Actinotalea soli</name>
    <dbReference type="NCBI Taxonomy" id="2819234"/>
    <lineage>
        <taxon>Bacteria</taxon>
        <taxon>Bacillati</taxon>
        <taxon>Actinomycetota</taxon>
        <taxon>Actinomycetes</taxon>
        <taxon>Micrococcales</taxon>
        <taxon>Cellulomonadaceae</taxon>
        <taxon>Actinotalea</taxon>
    </lineage>
</organism>
<dbReference type="PANTHER" id="PTHR30146">
    <property type="entry name" value="LACI-RELATED TRANSCRIPTIONAL REPRESSOR"/>
    <property type="match status" value="1"/>
</dbReference>
<dbReference type="PROSITE" id="PS50932">
    <property type="entry name" value="HTH_LACI_2"/>
    <property type="match status" value="1"/>
</dbReference>
<dbReference type="Proteomes" id="UP000664209">
    <property type="component" value="Unassembled WGS sequence"/>
</dbReference>
<dbReference type="RefSeq" id="WP_208055153.1">
    <property type="nucleotide sequence ID" value="NZ_JAGEMK010000002.1"/>
</dbReference>
<dbReference type="Gene3D" id="3.40.50.2300">
    <property type="match status" value="2"/>
</dbReference>
<dbReference type="GO" id="GO:0003700">
    <property type="term" value="F:DNA-binding transcription factor activity"/>
    <property type="evidence" value="ECO:0007669"/>
    <property type="project" value="TreeGrafter"/>
</dbReference>
<dbReference type="Pfam" id="PF13377">
    <property type="entry name" value="Peripla_BP_3"/>
    <property type="match status" value="1"/>
</dbReference>
<dbReference type="GO" id="GO:0000976">
    <property type="term" value="F:transcription cis-regulatory region binding"/>
    <property type="evidence" value="ECO:0007669"/>
    <property type="project" value="TreeGrafter"/>
</dbReference>
<dbReference type="AlphaFoldDB" id="A0A939LUF0"/>
<dbReference type="InterPro" id="IPR010982">
    <property type="entry name" value="Lambda_DNA-bd_dom_sf"/>
</dbReference>
<dbReference type="PANTHER" id="PTHR30146:SF153">
    <property type="entry name" value="LACTOSE OPERON REPRESSOR"/>
    <property type="match status" value="1"/>
</dbReference>
<dbReference type="InterPro" id="IPR000843">
    <property type="entry name" value="HTH_LacI"/>
</dbReference>
<name>A0A939LUF0_9CELL</name>
<dbReference type="Pfam" id="PF00356">
    <property type="entry name" value="LacI"/>
    <property type="match status" value="1"/>
</dbReference>
<evidence type="ECO:0000313" key="5">
    <source>
        <dbReference type="EMBL" id="MBO1751502.1"/>
    </source>
</evidence>
<keyword evidence="1" id="KW-0805">Transcription regulation</keyword>
<evidence type="ECO:0000256" key="2">
    <source>
        <dbReference type="ARBA" id="ARBA00023125"/>
    </source>
</evidence>
<proteinExistence type="predicted"/>
<dbReference type="InterPro" id="IPR028082">
    <property type="entry name" value="Peripla_BP_I"/>
</dbReference>
<sequence length="350" mass="37011">MTRIRLQDVAERAGVSIKTVSNVVNGKGVITEATRLRVEEALAALQYRPNVAARHLRQGRSGMIAVALPELNQPYFAEIASELVRAAKARQLTVLLNQTDGAAGSERAISDGIDMPLMDGLIMSPLALTAEDLRHRVDSAPIVLLGEHVGDDSPFPHVAIDNRAAARAATEHLLGLGRDRVAAIGAKRAGATDATPAETAELRLAGYREALEAAGQPWRHELVAEVGDFHRSDGAAAMHRLLDLPDPPDAVFCFNDLLALGALRALRDRGLTAPDDVAVIGIDDVEEGRFATPSLSTVAPDKRGIAETAIDLLLGTGHAPHDSPRDAPRTAIAAHQLIARESTLGPGGPP</sequence>
<keyword evidence="2 5" id="KW-0238">DNA-binding</keyword>
<evidence type="ECO:0000256" key="3">
    <source>
        <dbReference type="ARBA" id="ARBA00023163"/>
    </source>
</evidence>
<comment type="caution">
    <text evidence="5">The sequence shown here is derived from an EMBL/GenBank/DDBJ whole genome shotgun (WGS) entry which is preliminary data.</text>
</comment>
<accession>A0A939LUF0</accession>
<evidence type="ECO:0000259" key="4">
    <source>
        <dbReference type="PROSITE" id="PS50932"/>
    </source>
</evidence>
<dbReference type="EMBL" id="JAGEMK010000002">
    <property type="protein sequence ID" value="MBO1751502.1"/>
    <property type="molecule type" value="Genomic_DNA"/>
</dbReference>
<gene>
    <name evidence="5" type="ORF">J4G33_06755</name>
</gene>
<dbReference type="PROSITE" id="PS00356">
    <property type="entry name" value="HTH_LACI_1"/>
    <property type="match status" value="1"/>
</dbReference>
<keyword evidence="6" id="KW-1185">Reference proteome</keyword>
<evidence type="ECO:0000256" key="1">
    <source>
        <dbReference type="ARBA" id="ARBA00023015"/>
    </source>
</evidence>
<dbReference type="InterPro" id="IPR046335">
    <property type="entry name" value="LacI/GalR-like_sensor"/>
</dbReference>
<dbReference type="SMART" id="SM00354">
    <property type="entry name" value="HTH_LACI"/>
    <property type="match status" value="1"/>
</dbReference>
<dbReference type="SUPFAM" id="SSF47413">
    <property type="entry name" value="lambda repressor-like DNA-binding domains"/>
    <property type="match status" value="1"/>
</dbReference>
<protein>
    <submittedName>
        <fullName evidence="5">LacI family DNA-binding transcriptional regulator</fullName>
    </submittedName>
</protein>